<keyword evidence="2" id="KW-1185">Reference proteome</keyword>
<comment type="caution">
    <text evidence="1">The sequence shown here is derived from an EMBL/GenBank/DDBJ whole genome shotgun (WGS) entry which is preliminary data.</text>
</comment>
<gene>
    <name evidence="1" type="ORF">FFLO_01561</name>
</gene>
<dbReference type="EMBL" id="JABELV010000022">
    <property type="protein sequence ID" value="KAG7563003.1"/>
    <property type="molecule type" value="Genomic_DNA"/>
</dbReference>
<reference evidence="1" key="1">
    <citation type="submission" date="2020-04" db="EMBL/GenBank/DDBJ databases">
        <title>Analysis of mating type loci in Filobasidium floriforme.</title>
        <authorList>
            <person name="Nowrousian M."/>
        </authorList>
    </citation>
    <scope>NUCLEOTIDE SEQUENCE</scope>
    <source>
        <strain evidence="1">CBS 6242</strain>
    </source>
</reference>
<proteinExistence type="predicted"/>
<name>A0A8K0JPE5_9TREE</name>
<accession>A0A8K0JPE5</accession>
<sequence>MRWSFEEQRGSPPRVHGHDQIRSSILPRSLSLSRSLLALATHFGPWSQGSKHFSLINLSLLSYIITTSVLVHTHSTHSTHAPLFTPLILTAIPLQTSTSPHLDERGCAVFSTSQPHQTAFLLPLGLTSKHDTTPLVHQLSIDTWLSRFR</sequence>
<dbReference type="AlphaFoldDB" id="A0A8K0JPE5"/>
<evidence type="ECO:0000313" key="1">
    <source>
        <dbReference type="EMBL" id="KAG7563003.1"/>
    </source>
</evidence>
<protein>
    <submittedName>
        <fullName evidence="1">Uncharacterized protein</fullName>
    </submittedName>
</protein>
<evidence type="ECO:0000313" key="2">
    <source>
        <dbReference type="Proteomes" id="UP000812966"/>
    </source>
</evidence>
<dbReference type="Proteomes" id="UP000812966">
    <property type="component" value="Unassembled WGS sequence"/>
</dbReference>
<organism evidence="1 2">
    <name type="scientific">Filobasidium floriforme</name>
    <dbReference type="NCBI Taxonomy" id="5210"/>
    <lineage>
        <taxon>Eukaryota</taxon>
        <taxon>Fungi</taxon>
        <taxon>Dikarya</taxon>
        <taxon>Basidiomycota</taxon>
        <taxon>Agaricomycotina</taxon>
        <taxon>Tremellomycetes</taxon>
        <taxon>Filobasidiales</taxon>
        <taxon>Filobasidiaceae</taxon>
        <taxon>Filobasidium</taxon>
    </lineage>
</organism>